<dbReference type="PANTHER" id="PTHR12096">
    <property type="entry name" value="NUCLEAR PROTEIN SKIP-RELATED"/>
    <property type="match status" value="1"/>
</dbReference>
<gene>
    <name evidence="1" type="ORF">PV327_002431</name>
</gene>
<comment type="caution">
    <text evidence="1">The sequence shown here is derived from an EMBL/GenBank/DDBJ whole genome shotgun (WGS) entry which is preliminary data.</text>
</comment>
<sequence>MSLNCMLPAPSQVVWDREDEAREQKLRQRLVSALVKTFVTAPSYTQRKKWVPRTQEDFGDGGAFPEIHNAQYPLGMGFNKKESNNAVAIQLNEQGKIKYDVIARQGHGKNKIVHSKLSDLLPAEIINENDLVRKK</sequence>
<dbReference type="Proteomes" id="UP001168972">
    <property type="component" value="Unassembled WGS sequence"/>
</dbReference>
<reference evidence="1" key="2">
    <citation type="submission" date="2023-03" db="EMBL/GenBank/DDBJ databases">
        <authorList>
            <person name="Inwood S.N."/>
            <person name="Skelly J.G."/>
            <person name="Guhlin J."/>
            <person name="Harrop T.W.R."/>
            <person name="Goldson S.G."/>
            <person name="Dearden P.K."/>
        </authorList>
    </citation>
    <scope>NUCLEOTIDE SEQUENCE</scope>
    <source>
        <strain evidence="1">Lincoln</strain>
        <tissue evidence="1">Whole body</tissue>
    </source>
</reference>
<dbReference type="GO" id="GO:0005681">
    <property type="term" value="C:spliceosomal complex"/>
    <property type="evidence" value="ECO:0007669"/>
    <property type="project" value="InterPro"/>
</dbReference>
<dbReference type="GO" id="GO:0000398">
    <property type="term" value="P:mRNA splicing, via spliceosome"/>
    <property type="evidence" value="ECO:0007669"/>
    <property type="project" value="InterPro"/>
</dbReference>
<dbReference type="AlphaFoldDB" id="A0AA39KP69"/>
<name>A0AA39KP69_MICHY</name>
<protein>
    <submittedName>
        <fullName evidence="1">Uncharacterized protein</fullName>
    </submittedName>
</protein>
<proteinExistence type="predicted"/>
<keyword evidence="2" id="KW-1185">Reference proteome</keyword>
<dbReference type="EMBL" id="JAQQBR010001831">
    <property type="protein sequence ID" value="KAK0168654.1"/>
    <property type="molecule type" value="Genomic_DNA"/>
</dbReference>
<organism evidence="1 2">
    <name type="scientific">Microctonus hyperodae</name>
    <name type="common">Parasitoid wasp</name>
    <dbReference type="NCBI Taxonomy" id="165561"/>
    <lineage>
        <taxon>Eukaryota</taxon>
        <taxon>Metazoa</taxon>
        <taxon>Ecdysozoa</taxon>
        <taxon>Arthropoda</taxon>
        <taxon>Hexapoda</taxon>
        <taxon>Insecta</taxon>
        <taxon>Pterygota</taxon>
        <taxon>Neoptera</taxon>
        <taxon>Endopterygota</taxon>
        <taxon>Hymenoptera</taxon>
        <taxon>Apocrita</taxon>
        <taxon>Ichneumonoidea</taxon>
        <taxon>Braconidae</taxon>
        <taxon>Euphorinae</taxon>
        <taxon>Microctonus</taxon>
    </lineage>
</organism>
<reference evidence="1" key="1">
    <citation type="journal article" date="2023" name="bioRxiv">
        <title>Scaffold-level genome assemblies of two parasitoid biocontrol wasps reveal the parthenogenesis mechanism and an associated novel virus.</title>
        <authorList>
            <person name="Inwood S."/>
            <person name="Skelly J."/>
            <person name="Guhlin J."/>
            <person name="Harrop T."/>
            <person name="Goldson S."/>
            <person name="Dearden P."/>
        </authorList>
    </citation>
    <scope>NUCLEOTIDE SEQUENCE</scope>
    <source>
        <strain evidence="1">Lincoln</strain>
        <tissue evidence="1">Whole body</tissue>
    </source>
</reference>
<evidence type="ECO:0000313" key="1">
    <source>
        <dbReference type="EMBL" id="KAK0168654.1"/>
    </source>
</evidence>
<dbReference type="InterPro" id="IPR017862">
    <property type="entry name" value="SKI-int_prot_SKIP"/>
</dbReference>
<accession>A0AA39KP69</accession>
<evidence type="ECO:0000313" key="2">
    <source>
        <dbReference type="Proteomes" id="UP001168972"/>
    </source>
</evidence>